<feature type="transmembrane region" description="Helical" evidence="2">
    <location>
        <begin position="182"/>
        <end position="202"/>
    </location>
</feature>
<dbReference type="EMBL" id="SJPX01000003">
    <property type="protein sequence ID" value="TWU51837.1"/>
    <property type="molecule type" value="Genomic_DNA"/>
</dbReference>
<feature type="transmembrane region" description="Helical" evidence="2">
    <location>
        <begin position="266"/>
        <end position="282"/>
    </location>
</feature>
<feature type="region of interest" description="Disordered" evidence="1">
    <location>
        <begin position="1"/>
        <end position="29"/>
    </location>
</feature>
<organism evidence="3 4">
    <name type="scientific">Rubripirellula reticaptiva</name>
    <dbReference type="NCBI Taxonomy" id="2528013"/>
    <lineage>
        <taxon>Bacteria</taxon>
        <taxon>Pseudomonadati</taxon>
        <taxon>Planctomycetota</taxon>
        <taxon>Planctomycetia</taxon>
        <taxon>Pirellulales</taxon>
        <taxon>Pirellulaceae</taxon>
        <taxon>Rubripirellula</taxon>
    </lineage>
</organism>
<feature type="transmembrane region" description="Helical" evidence="2">
    <location>
        <begin position="131"/>
        <end position="152"/>
    </location>
</feature>
<name>A0A5C6EUV5_9BACT</name>
<evidence type="ECO:0000256" key="2">
    <source>
        <dbReference type="SAM" id="Phobius"/>
    </source>
</evidence>
<dbReference type="Pfam" id="PF14256">
    <property type="entry name" value="YwiC"/>
    <property type="match status" value="1"/>
</dbReference>
<comment type="caution">
    <text evidence="3">The sequence shown here is derived from an EMBL/GenBank/DDBJ whole genome shotgun (WGS) entry which is preliminary data.</text>
</comment>
<dbReference type="RefSeq" id="WP_146535107.1">
    <property type="nucleotide sequence ID" value="NZ_SJPX01000003.1"/>
</dbReference>
<evidence type="ECO:0000313" key="4">
    <source>
        <dbReference type="Proteomes" id="UP000317977"/>
    </source>
</evidence>
<gene>
    <name evidence="3" type="ORF">Poly59_34320</name>
</gene>
<sequence length="283" mass="29424">MTTGTLQPIEAAEPTATITQPDPGHVPNKPRRSFETAAKLKPKEHGAYAILGIPIVTSLLIAGATVVGVCVAAASIAGFMAHEPLVVALGHRGSRAQRTTPAARKRTLLLVGMMIFCGSTAMALGTNDVRLSLVACLLMAVVSFIIAIAGCHRTAVGQLWGVVGLSVPCVPILLAGPTSPALAIQLWAMWLIGFTSTTMAVRSVIAAQKRSPRVTHWIAILALVALAGSIVFAGHSIAIVTAPMLAMSLLLLIFPPPAKQLKRVGWTLVVGTAASAAWMITIT</sequence>
<keyword evidence="2" id="KW-1133">Transmembrane helix</keyword>
<evidence type="ECO:0000313" key="3">
    <source>
        <dbReference type="EMBL" id="TWU51837.1"/>
    </source>
</evidence>
<protein>
    <submittedName>
        <fullName evidence="3">Uncharacterized protein</fullName>
    </submittedName>
</protein>
<feature type="transmembrane region" description="Helical" evidence="2">
    <location>
        <begin position="159"/>
        <end position="176"/>
    </location>
</feature>
<keyword evidence="2" id="KW-0812">Transmembrane</keyword>
<evidence type="ECO:0000256" key="1">
    <source>
        <dbReference type="SAM" id="MobiDB-lite"/>
    </source>
</evidence>
<keyword evidence="2" id="KW-0472">Membrane</keyword>
<dbReference type="OrthoDB" id="264037at2"/>
<accession>A0A5C6EUV5</accession>
<dbReference type="AlphaFoldDB" id="A0A5C6EUV5"/>
<keyword evidence="4" id="KW-1185">Reference proteome</keyword>
<proteinExistence type="predicted"/>
<feature type="transmembrane region" description="Helical" evidence="2">
    <location>
        <begin position="107"/>
        <end position="125"/>
    </location>
</feature>
<feature type="transmembrane region" description="Helical" evidence="2">
    <location>
        <begin position="214"/>
        <end position="231"/>
    </location>
</feature>
<dbReference type="Proteomes" id="UP000317977">
    <property type="component" value="Unassembled WGS sequence"/>
</dbReference>
<feature type="transmembrane region" description="Helical" evidence="2">
    <location>
        <begin position="48"/>
        <end position="74"/>
    </location>
</feature>
<reference evidence="3 4" key="1">
    <citation type="submission" date="2019-02" db="EMBL/GenBank/DDBJ databases">
        <title>Deep-cultivation of Planctomycetes and their phenomic and genomic characterization uncovers novel biology.</title>
        <authorList>
            <person name="Wiegand S."/>
            <person name="Jogler M."/>
            <person name="Boedeker C."/>
            <person name="Pinto D."/>
            <person name="Vollmers J."/>
            <person name="Rivas-Marin E."/>
            <person name="Kohn T."/>
            <person name="Peeters S.H."/>
            <person name="Heuer A."/>
            <person name="Rast P."/>
            <person name="Oberbeckmann S."/>
            <person name="Bunk B."/>
            <person name="Jeske O."/>
            <person name="Meyerdierks A."/>
            <person name="Storesund J.E."/>
            <person name="Kallscheuer N."/>
            <person name="Luecker S."/>
            <person name="Lage O.M."/>
            <person name="Pohl T."/>
            <person name="Merkel B.J."/>
            <person name="Hornburger P."/>
            <person name="Mueller R.-W."/>
            <person name="Bruemmer F."/>
            <person name="Labrenz M."/>
            <person name="Spormann A.M."/>
            <person name="Op Den Camp H."/>
            <person name="Overmann J."/>
            <person name="Amann R."/>
            <person name="Jetten M.S.M."/>
            <person name="Mascher T."/>
            <person name="Medema M.H."/>
            <person name="Devos D.P."/>
            <person name="Kaster A.-K."/>
            <person name="Ovreas L."/>
            <person name="Rohde M."/>
            <person name="Galperin M.Y."/>
            <person name="Jogler C."/>
        </authorList>
    </citation>
    <scope>NUCLEOTIDE SEQUENCE [LARGE SCALE GENOMIC DNA]</scope>
    <source>
        <strain evidence="3 4">Poly59</strain>
    </source>
</reference>
<dbReference type="InterPro" id="IPR025576">
    <property type="entry name" value="YwiC"/>
</dbReference>